<dbReference type="Proteomes" id="UP001499924">
    <property type="component" value="Unassembled WGS sequence"/>
</dbReference>
<protein>
    <submittedName>
        <fullName evidence="2">Uncharacterized protein</fullName>
    </submittedName>
</protein>
<keyword evidence="3" id="KW-1185">Reference proteome</keyword>
<evidence type="ECO:0000313" key="2">
    <source>
        <dbReference type="EMBL" id="GAA3158310.1"/>
    </source>
</evidence>
<organism evidence="2 3">
    <name type="scientific">Blastococcus jejuensis</name>
    <dbReference type="NCBI Taxonomy" id="351224"/>
    <lineage>
        <taxon>Bacteria</taxon>
        <taxon>Bacillati</taxon>
        <taxon>Actinomycetota</taxon>
        <taxon>Actinomycetes</taxon>
        <taxon>Geodermatophilales</taxon>
        <taxon>Geodermatophilaceae</taxon>
        <taxon>Blastococcus</taxon>
    </lineage>
</organism>
<name>A0ABP6NUB7_9ACTN</name>
<sequence>MTDTDPQTPDLDESSADETAAGGLPLTGGVPPADDAAQADDDADTGEPFTQIAPPT</sequence>
<comment type="caution">
    <text evidence="2">The sequence shown here is derived from an EMBL/GenBank/DDBJ whole genome shotgun (WGS) entry which is preliminary data.</text>
</comment>
<reference evidence="3" key="1">
    <citation type="journal article" date="2019" name="Int. J. Syst. Evol. Microbiol.">
        <title>The Global Catalogue of Microorganisms (GCM) 10K type strain sequencing project: providing services to taxonomists for standard genome sequencing and annotation.</title>
        <authorList>
            <consortium name="The Broad Institute Genomics Platform"/>
            <consortium name="The Broad Institute Genome Sequencing Center for Infectious Disease"/>
            <person name="Wu L."/>
            <person name="Ma J."/>
        </authorList>
    </citation>
    <scope>NUCLEOTIDE SEQUENCE [LARGE SCALE GENOMIC DNA]</scope>
    <source>
        <strain evidence="3">JCM 15614</strain>
    </source>
</reference>
<gene>
    <name evidence="2" type="ORF">GCM10010531_07140</name>
</gene>
<feature type="region of interest" description="Disordered" evidence="1">
    <location>
        <begin position="1"/>
        <end position="56"/>
    </location>
</feature>
<dbReference type="EMBL" id="BAAAVV010000001">
    <property type="protein sequence ID" value="GAA3158310.1"/>
    <property type="molecule type" value="Genomic_DNA"/>
</dbReference>
<evidence type="ECO:0000313" key="3">
    <source>
        <dbReference type="Proteomes" id="UP001499924"/>
    </source>
</evidence>
<dbReference type="RefSeq" id="WP_344687145.1">
    <property type="nucleotide sequence ID" value="NZ_BAAAVV010000001.1"/>
</dbReference>
<proteinExistence type="predicted"/>
<evidence type="ECO:0000256" key="1">
    <source>
        <dbReference type="SAM" id="MobiDB-lite"/>
    </source>
</evidence>
<accession>A0ABP6NUB7</accession>